<evidence type="ECO:0000313" key="1">
    <source>
        <dbReference type="EMBL" id="KGA13587.1"/>
    </source>
</evidence>
<proteinExistence type="predicted"/>
<gene>
    <name evidence="1" type="ORF">GM51_19430</name>
</gene>
<organism evidence="1">
    <name type="scientific">freshwater metagenome</name>
    <dbReference type="NCBI Taxonomy" id="449393"/>
    <lineage>
        <taxon>unclassified sequences</taxon>
        <taxon>metagenomes</taxon>
        <taxon>ecological metagenomes</taxon>
    </lineage>
</organism>
<reference evidence="1" key="1">
    <citation type="submission" date="2014-06" db="EMBL/GenBank/DDBJ databases">
        <title>Key roles for freshwater Actinobacteria revealed by deep metagenomic sequencing.</title>
        <authorList>
            <person name="Ghai R."/>
            <person name="Mizuno C.M."/>
            <person name="Picazo A."/>
            <person name="Camacho A."/>
            <person name="Rodriguez-Valera F."/>
        </authorList>
    </citation>
    <scope>NUCLEOTIDE SEQUENCE</scope>
</reference>
<accession>A0A094PR59</accession>
<dbReference type="AlphaFoldDB" id="A0A094PR59"/>
<feature type="non-terminal residue" evidence="1">
    <location>
        <position position="1"/>
    </location>
</feature>
<name>A0A094PR59_9ZZZZ</name>
<protein>
    <submittedName>
        <fullName evidence="1">Uncharacterized protein</fullName>
    </submittedName>
</protein>
<sequence length="35" mass="3699">SEAEVAELAASLDYCKPGESYVMGIQVVLDSITLP</sequence>
<dbReference type="EMBL" id="JNSL01000181">
    <property type="protein sequence ID" value="KGA13587.1"/>
    <property type="molecule type" value="Genomic_DNA"/>
</dbReference>
<comment type="caution">
    <text evidence="1">The sequence shown here is derived from an EMBL/GenBank/DDBJ whole genome shotgun (WGS) entry which is preliminary data.</text>
</comment>